<dbReference type="EMBL" id="CM056819">
    <property type="protein sequence ID" value="KAJ8624769.1"/>
    <property type="molecule type" value="Genomic_DNA"/>
</dbReference>
<comment type="caution">
    <text evidence="1">The sequence shown here is derived from an EMBL/GenBank/DDBJ whole genome shotgun (WGS) entry which is preliminary data.</text>
</comment>
<evidence type="ECO:0000313" key="2">
    <source>
        <dbReference type="Proteomes" id="UP001234297"/>
    </source>
</evidence>
<organism evidence="1 2">
    <name type="scientific">Persea americana</name>
    <name type="common">Avocado</name>
    <dbReference type="NCBI Taxonomy" id="3435"/>
    <lineage>
        <taxon>Eukaryota</taxon>
        <taxon>Viridiplantae</taxon>
        <taxon>Streptophyta</taxon>
        <taxon>Embryophyta</taxon>
        <taxon>Tracheophyta</taxon>
        <taxon>Spermatophyta</taxon>
        <taxon>Magnoliopsida</taxon>
        <taxon>Magnoliidae</taxon>
        <taxon>Laurales</taxon>
        <taxon>Lauraceae</taxon>
        <taxon>Persea</taxon>
    </lineage>
</organism>
<keyword evidence="2" id="KW-1185">Reference proteome</keyword>
<accession>A0ACC2KUA5</accession>
<protein>
    <submittedName>
        <fullName evidence="1">Uncharacterized protein</fullName>
    </submittedName>
</protein>
<sequence length="681" mass="75948">MLLVFHYNQKTSSISTYKTSNNIIIDVGFFGKVPEEKKSYREKVNTPGFGCTSKAKTCSAERDCSLFFEDNMMNALQTSIERLRPLVGMKGWDYCVLWKLRDDQKCIEWMGCCCGGAESAPKGEEHLFPVSPIVPCRDVMFQHPRTKACDLLAELPSSMPLDSGIHTQALISNHPKWINLPNISDSIISDEAVGTRVFIPVPGGLVELFVAKKVLEEQHITEFVMAQCNPSWEQEAMLVRTDIGFNGPCLNHGFTGDDPINHPPEPFPSNGYETKSNTNHFQQWITPTNDNSSLPWDLSIDQIRLCNSPMNIFSGTSLPPTDDRPKNDIFLEGSLDSIHKPPSFNSAMDDGFPDMSAMQQSIGIVTPNLHPSLAESSVTKELGHDKDSIKQEMGRGDSISDCSDQMEDDDGHKAVGRSGRRHPSKNLHAERRRRKKLNDRLYLLRSLVPKISKMDRASILGDAIEFVKELKKQEKDLQDELEETPEDEEQKDNCNNHDNVQLEVPNQNVSGHGDGESPNGLKTMTTDQGTRCSSSDKTGDLVKHNHDSMSTEDKAHQMEAQVEVSQVSENEFFLKVFWEPKRGGFVRLMEAINSLGLEVTNANVTTFGTLVMNVFKVEKRDNEVVQADQVRDSLLELTRNPNGGWPASGHVGENGASSNHGLYFWGATGPSFTTLSWDGRS</sequence>
<evidence type="ECO:0000313" key="1">
    <source>
        <dbReference type="EMBL" id="KAJ8624769.1"/>
    </source>
</evidence>
<proteinExistence type="predicted"/>
<reference evidence="1 2" key="1">
    <citation type="journal article" date="2022" name="Hortic Res">
        <title>A haplotype resolved chromosomal level avocado genome allows analysis of novel avocado genes.</title>
        <authorList>
            <person name="Nath O."/>
            <person name="Fletcher S.J."/>
            <person name="Hayward A."/>
            <person name="Shaw L.M."/>
            <person name="Masouleh A.K."/>
            <person name="Furtado A."/>
            <person name="Henry R.J."/>
            <person name="Mitter N."/>
        </authorList>
    </citation>
    <scope>NUCLEOTIDE SEQUENCE [LARGE SCALE GENOMIC DNA]</scope>
    <source>
        <strain evidence="2">cv. Hass</strain>
    </source>
</reference>
<gene>
    <name evidence="1" type="ORF">MRB53_033299</name>
</gene>
<dbReference type="Proteomes" id="UP001234297">
    <property type="component" value="Chromosome 11"/>
</dbReference>
<name>A0ACC2KUA5_PERAE</name>